<sequence>MTLTTKVCAECGQSFLSNRSNHRFCKDHCRIRAHRAKHKEMPEVKQAKTSIFEFYKQQISKLSDSEILGAVAALILETPEDSKNRKQSMLYKLLNKESQNV</sequence>
<proteinExistence type="predicted"/>
<accession>A0AB38ED84</accession>
<dbReference type="RefSeq" id="WP_104720176.1">
    <property type="nucleotide sequence ID" value="NZ_ODAL01000062.1"/>
</dbReference>
<protein>
    <recommendedName>
        <fullName evidence="3">C2H2-type domain-containing protein</fullName>
    </recommendedName>
</protein>
<dbReference type="AlphaFoldDB" id="A0AB38ED84"/>
<organism evidence="1 2">
    <name type="scientific">Pseudomonas syringae pv. persicae</name>
    <dbReference type="NCBI Taxonomy" id="237306"/>
    <lineage>
        <taxon>Bacteria</taxon>
        <taxon>Pseudomonadati</taxon>
        <taxon>Pseudomonadota</taxon>
        <taxon>Gammaproteobacteria</taxon>
        <taxon>Pseudomonadales</taxon>
        <taxon>Pseudomonadaceae</taxon>
        <taxon>Pseudomonas</taxon>
    </lineage>
</organism>
<evidence type="ECO:0000313" key="1">
    <source>
        <dbReference type="EMBL" id="SOQ09192.1"/>
    </source>
</evidence>
<comment type="caution">
    <text evidence="1">The sequence shown here is derived from an EMBL/GenBank/DDBJ whole genome shotgun (WGS) entry which is preliminary data.</text>
</comment>
<dbReference type="EMBL" id="ODAM01000057">
    <property type="protein sequence ID" value="SOQ09192.1"/>
    <property type="molecule type" value="Genomic_DNA"/>
</dbReference>
<dbReference type="Proteomes" id="UP000237580">
    <property type="component" value="Unassembled WGS sequence"/>
</dbReference>
<name>A0AB38ED84_9PSED</name>
<reference evidence="1 2" key="1">
    <citation type="submission" date="2017-11" db="EMBL/GenBank/DDBJ databases">
        <authorList>
            <person name="Blom J."/>
        </authorList>
    </citation>
    <scope>NUCLEOTIDE SEQUENCE [LARGE SCALE GENOMIC DNA]</scope>
    <source>
        <strain evidence="1">NCPPB 2254</strain>
    </source>
</reference>
<gene>
    <name evidence="1" type="ORF">NCPPB2254_02233</name>
</gene>
<evidence type="ECO:0000313" key="2">
    <source>
        <dbReference type="Proteomes" id="UP000237580"/>
    </source>
</evidence>
<evidence type="ECO:0008006" key="3">
    <source>
        <dbReference type="Google" id="ProtNLM"/>
    </source>
</evidence>